<dbReference type="HOGENOM" id="CLU_025996_0_5_7"/>
<name>C4XGF5_SOLM1</name>
<dbReference type="RefSeq" id="WP_012749824.1">
    <property type="nucleotide sequence ID" value="NC_012796.1"/>
</dbReference>
<accession>C4XGF5</accession>
<sequence length="329" mass="35531">MESIDASVIVPTCDRPEELREALSSLAGQTHGNFEVVVVNDGGGDVSGLVAEATASLGGRPVRLAPRGKCSGPAAARNRGLAVARGAVVFYLDDDDVFFPNHVAVHMAAHAAAPEASAVYSDARRGVVSRDASGRESVAWSVPHSREFDPDALLVANYIPVLCLSHRRERLTQAGRFEQALPCLEDWDFFIRLARLGPFVHLPEATAAYFERGLGTSVQERSGTEFIETLLRVYARADALYPHDKARLDRVWQGRLAHIAAMAEATARRCEAAGDWSGAAMAWENAARHAPTPERYLALARVRKRLGQGQKALVAMQLAAACRDLVGGK</sequence>
<evidence type="ECO:0000259" key="1">
    <source>
        <dbReference type="Pfam" id="PF00535"/>
    </source>
</evidence>
<dbReference type="Pfam" id="PF00535">
    <property type="entry name" value="Glycos_transf_2"/>
    <property type="match status" value="1"/>
</dbReference>
<dbReference type="OrthoDB" id="5291101at2"/>
<keyword evidence="3" id="KW-1185">Reference proteome</keyword>
<dbReference type="EMBL" id="AP010904">
    <property type="protein sequence ID" value="BAH73735.1"/>
    <property type="molecule type" value="Genomic_DNA"/>
</dbReference>
<dbReference type="Gene3D" id="3.90.550.10">
    <property type="entry name" value="Spore Coat Polysaccharide Biosynthesis Protein SpsA, Chain A"/>
    <property type="match status" value="1"/>
</dbReference>
<dbReference type="PANTHER" id="PTHR43685:SF2">
    <property type="entry name" value="GLYCOSYLTRANSFERASE 2-LIKE DOMAIN-CONTAINING PROTEIN"/>
    <property type="match status" value="1"/>
</dbReference>
<evidence type="ECO:0000313" key="2">
    <source>
        <dbReference type="EMBL" id="BAH73735.1"/>
    </source>
</evidence>
<reference evidence="2 3" key="1">
    <citation type="journal article" date="2009" name="Genome Res.">
        <title>Whole genome sequence of Desulfovibrio magneticus strain RS-1 revealed common gene clusters in magnetotactic bacteria.</title>
        <authorList>
            <person name="Nakazawa H."/>
            <person name="Arakaki A."/>
            <person name="Narita-Yamada S."/>
            <person name="Yashiro I."/>
            <person name="Jinno K."/>
            <person name="Aoki N."/>
            <person name="Tsuruyama A."/>
            <person name="Okamura Y."/>
            <person name="Tanikawa S."/>
            <person name="Fujita N."/>
            <person name="Takeyama H."/>
            <person name="Matsunaga T."/>
        </authorList>
    </citation>
    <scope>NUCLEOTIDE SEQUENCE [LARGE SCALE GENOMIC DNA]</scope>
    <source>
        <strain evidence="3">ATCC 700980 / DSM 13731 / RS-1</strain>
    </source>
</reference>
<dbReference type="GO" id="GO:0016740">
    <property type="term" value="F:transferase activity"/>
    <property type="evidence" value="ECO:0007669"/>
    <property type="project" value="UniProtKB-KW"/>
</dbReference>
<protein>
    <submittedName>
        <fullName evidence="2">Glycosyltransferase</fullName>
    </submittedName>
</protein>
<dbReference type="Proteomes" id="UP000009071">
    <property type="component" value="Chromosome"/>
</dbReference>
<dbReference type="AlphaFoldDB" id="C4XGF5"/>
<dbReference type="KEGG" id="dma:DMR_02440"/>
<feature type="domain" description="Glycosyltransferase 2-like" evidence="1">
    <location>
        <begin position="7"/>
        <end position="156"/>
    </location>
</feature>
<dbReference type="eggNOG" id="COG1216">
    <property type="taxonomic scope" value="Bacteria"/>
</dbReference>
<proteinExistence type="predicted"/>
<dbReference type="SUPFAM" id="SSF53448">
    <property type="entry name" value="Nucleotide-diphospho-sugar transferases"/>
    <property type="match status" value="1"/>
</dbReference>
<dbReference type="InterPro" id="IPR001173">
    <property type="entry name" value="Glyco_trans_2-like"/>
</dbReference>
<dbReference type="CDD" id="cd00761">
    <property type="entry name" value="Glyco_tranf_GTA_type"/>
    <property type="match status" value="1"/>
</dbReference>
<organism evidence="2 3">
    <name type="scientific">Solidesulfovibrio magneticus (strain ATCC 700980 / DSM 13731 / RS-1)</name>
    <name type="common">Desulfovibrio magneticus</name>
    <dbReference type="NCBI Taxonomy" id="573370"/>
    <lineage>
        <taxon>Bacteria</taxon>
        <taxon>Pseudomonadati</taxon>
        <taxon>Thermodesulfobacteriota</taxon>
        <taxon>Desulfovibrionia</taxon>
        <taxon>Desulfovibrionales</taxon>
        <taxon>Desulfovibrionaceae</taxon>
        <taxon>Solidesulfovibrio</taxon>
    </lineage>
</organism>
<gene>
    <name evidence="2" type="ordered locus">DMR_02440</name>
</gene>
<dbReference type="STRING" id="573370.DMR_02440"/>
<evidence type="ECO:0000313" key="3">
    <source>
        <dbReference type="Proteomes" id="UP000009071"/>
    </source>
</evidence>
<dbReference type="CAZy" id="GT2">
    <property type="family name" value="Glycosyltransferase Family 2"/>
</dbReference>
<dbReference type="InterPro" id="IPR029044">
    <property type="entry name" value="Nucleotide-diphossugar_trans"/>
</dbReference>
<dbReference type="PANTHER" id="PTHR43685">
    <property type="entry name" value="GLYCOSYLTRANSFERASE"/>
    <property type="match status" value="1"/>
</dbReference>
<dbReference type="InterPro" id="IPR050834">
    <property type="entry name" value="Glycosyltransf_2"/>
</dbReference>